<name>A0A8T7LQK8_9CHLR</name>
<comment type="subcellular location">
    <subcellularLocation>
        <location evidence="1">Endoplasmic reticulum membrane</location>
        <topology evidence="1">Multi-pass membrane protein</topology>
    </subcellularLocation>
</comment>
<dbReference type="GO" id="GO:0000009">
    <property type="term" value="F:alpha-1,6-mannosyltransferase activity"/>
    <property type="evidence" value="ECO:0007669"/>
    <property type="project" value="InterPro"/>
</dbReference>
<evidence type="ECO:0000256" key="4">
    <source>
        <dbReference type="ARBA" id="ARBA00022676"/>
    </source>
</evidence>
<evidence type="ECO:0000259" key="11">
    <source>
        <dbReference type="Pfam" id="PF13231"/>
    </source>
</evidence>
<keyword evidence="6 10" id="KW-0812">Transmembrane</keyword>
<evidence type="ECO:0000256" key="7">
    <source>
        <dbReference type="ARBA" id="ARBA00022824"/>
    </source>
</evidence>
<proteinExistence type="predicted"/>
<feature type="domain" description="Glycosyltransferase RgtA/B/C/D-like" evidence="11">
    <location>
        <begin position="110"/>
        <end position="194"/>
    </location>
</feature>
<sequence>MITDVRNFNTKVEKPRRTHLKVLGLSIELKTLKVVLLTFVVTRLMIFFIILLSSTTFPMRLGAYLYSNPDNLLLDGLVRDDSWWYHNIATRGYNMGNIQTGAQGNTAFFPVYPLLVKTVSGLVGDVFFAGILVSNIAFLFSLVYMYRLARREFDDDTAGRAIFYFAAAPTAVFFSAMYTESVFMLAILATFYYAREGQWDKAAIAGAVASGTRNTGVIIALSVALEGLYQAGFRFKPPRWKRAALKRHFFAQVKIVPKAWRSFVAAAFVPAGLIGYMAYLANAFGDPLGFIHVQATWGREVTGAGFTKIFSDTATHLNIGKNFMAGQFDTGTLLNLLSAVGFGVLVIITLFKLRPTFSIYALLTFLVPLSTGSVGSMTRYILMLVPCFLLLAKWGKNPMVDKVIVGIFVPMMGYMSIVMSHWYFAG</sequence>
<evidence type="ECO:0000256" key="3">
    <source>
        <dbReference type="ARBA" id="ARBA00022502"/>
    </source>
</evidence>
<gene>
    <name evidence="12" type="ORF">HXX08_00270</name>
    <name evidence="13" type="ORF">OZ401_001973</name>
</gene>
<evidence type="ECO:0000313" key="12">
    <source>
        <dbReference type="EMBL" id="NWJ44288.1"/>
    </source>
</evidence>
<dbReference type="GO" id="GO:0006506">
    <property type="term" value="P:GPI anchor biosynthetic process"/>
    <property type="evidence" value="ECO:0007669"/>
    <property type="project" value="UniProtKB-KW"/>
</dbReference>
<dbReference type="InterPro" id="IPR038731">
    <property type="entry name" value="RgtA/B/C-like"/>
</dbReference>
<feature type="transmembrane region" description="Helical" evidence="10">
    <location>
        <begin position="126"/>
        <end position="149"/>
    </location>
</feature>
<dbReference type="GO" id="GO:0031501">
    <property type="term" value="C:mannosyltransferase complex"/>
    <property type="evidence" value="ECO:0007669"/>
    <property type="project" value="TreeGrafter"/>
</dbReference>
<keyword evidence="5 13" id="KW-0808">Transferase</keyword>
<dbReference type="GO" id="GO:0016020">
    <property type="term" value="C:membrane"/>
    <property type="evidence" value="ECO:0007669"/>
    <property type="project" value="GOC"/>
</dbReference>
<evidence type="ECO:0000256" key="2">
    <source>
        <dbReference type="ARBA" id="ARBA00004687"/>
    </source>
</evidence>
<feature type="transmembrane region" description="Helical" evidence="10">
    <location>
        <begin position="214"/>
        <end position="232"/>
    </location>
</feature>
<feature type="transmembrane region" description="Helical" evidence="10">
    <location>
        <begin position="161"/>
        <end position="194"/>
    </location>
</feature>
<evidence type="ECO:0000256" key="9">
    <source>
        <dbReference type="ARBA" id="ARBA00023136"/>
    </source>
</evidence>
<evidence type="ECO:0000256" key="1">
    <source>
        <dbReference type="ARBA" id="ARBA00004477"/>
    </source>
</evidence>
<dbReference type="PANTHER" id="PTHR12468:SF2">
    <property type="entry name" value="GPI MANNOSYLTRANSFERASE 2"/>
    <property type="match status" value="1"/>
</dbReference>
<protein>
    <submittedName>
        <fullName evidence="12">Glycosyltransferase family 39 protein</fullName>
        <ecNumber evidence="13">2.4.-.-</ecNumber>
    </submittedName>
</protein>
<evidence type="ECO:0000313" key="14">
    <source>
        <dbReference type="Proteomes" id="UP000521676"/>
    </source>
</evidence>
<keyword evidence="7" id="KW-0256">Endoplasmic reticulum</keyword>
<keyword evidence="8 10" id="KW-1133">Transmembrane helix</keyword>
<evidence type="ECO:0000313" key="15">
    <source>
        <dbReference type="Proteomes" id="UP001431572"/>
    </source>
</evidence>
<dbReference type="PANTHER" id="PTHR12468">
    <property type="entry name" value="GPI MANNOSYLTRANSFERASE 2"/>
    <property type="match status" value="1"/>
</dbReference>
<organism evidence="12 14">
    <name type="scientific">Candidatus Chlorohelix allophototropha</name>
    <dbReference type="NCBI Taxonomy" id="3003348"/>
    <lineage>
        <taxon>Bacteria</taxon>
        <taxon>Bacillati</taxon>
        <taxon>Chloroflexota</taxon>
        <taxon>Chloroflexia</taxon>
        <taxon>Candidatus Chloroheliales</taxon>
        <taxon>Candidatus Chloroheliaceae</taxon>
        <taxon>Candidatus Chlorohelix</taxon>
    </lineage>
</organism>
<dbReference type="InterPro" id="IPR007315">
    <property type="entry name" value="PIG-V/Gpi18"/>
</dbReference>
<keyword evidence="9 10" id="KW-0472">Membrane</keyword>
<dbReference type="Proteomes" id="UP000521676">
    <property type="component" value="Unassembled WGS sequence"/>
</dbReference>
<feature type="transmembrane region" description="Helical" evidence="10">
    <location>
        <begin position="403"/>
        <end position="424"/>
    </location>
</feature>
<comment type="pathway">
    <text evidence="2">Glycolipid biosynthesis; glycosylphosphatidylinositol-anchor biosynthesis.</text>
</comment>
<feature type="transmembrane region" description="Helical" evidence="10">
    <location>
        <begin position="333"/>
        <end position="353"/>
    </location>
</feature>
<keyword evidence="4 13" id="KW-0328">Glycosyltransferase</keyword>
<accession>A0A8T7LQK8</accession>
<keyword evidence="15" id="KW-1185">Reference proteome</keyword>
<dbReference type="Proteomes" id="UP001431572">
    <property type="component" value="Chromosome 1"/>
</dbReference>
<dbReference type="EC" id="2.4.-.-" evidence="13"/>
<evidence type="ECO:0000313" key="13">
    <source>
        <dbReference type="EMBL" id="WJW66183.1"/>
    </source>
</evidence>
<reference evidence="13" key="2">
    <citation type="journal article" date="2024" name="Nature">
        <title>Anoxygenic phototroph of the Chloroflexota uses a type I reaction centre.</title>
        <authorList>
            <person name="Tsuji J.M."/>
            <person name="Shaw N.A."/>
            <person name="Nagashima S."/>
            <person name="Venkiteswaran J.J."/>
            <person name="Schiff S.L."/>
            <person name="Watanabe T."/>
            <person name="Fukui M."/>
            <person name="Hanada S."/>
            <person name="Tank M."/>
            <person name="Neufeld J.D."/>
        </authorList>
    </citation>
    <scope>NUCLEOTIDE SEQUENCE</scope>
    <source>
        <strain evidence="13">L227-S17</strain>
    </source>
</reference>
<evidence type="ECO:0000256" key="10">
    <source>
        <dbReference type="SAM" id="Phobius"/>
    </source>
</evidence>
<dbReference type="EMBL" id="CP128399">
    <property type="protein sequence ID" value="WJW66183.1"/>
    <property type="molecule type" value="Genomic_DNA"/>
</dbReference>
<dbReference type="Pfam" id="PF13231">
    <property type="entry name" value="PMT_2"/>
    <property type="match status" value="1"/>
</dbReference>
<evidence type="ECO:0000256" key="6">
    <source>
        <dbReference type="ARBA" id="ARBA00022692"/>
    </source>
</evidence>
<feature type="transmembrane region" description="Helical" evidence="10">
    <location>
        <begin position="359"/>
        <end position="391"/>
    </location>
</feature>
<dbReference type="EMBL" id="JACATZ010000001">
    <property type="protein sequence ID" value="NWJ44288.1"/>
    <property type="molecule type" value="Genomic_DNA"/>
</dbReference>
<evidence type="ECO:0000256" key="5">
    <source>
        <dbReference type="ARBA" id="ARBA00022679"/>
    </source>
</evidence>
<feature type="transmembrane region" description="Helical" evidence="10">
    <location>
        <begin position="34"/>
        <end position="57"/>
    </location>
</feature>
<dbReference type="GO" id="GO:0004376">
    <property type="term" value="F:GPI mannosyltransferase activity"/>
    <property type="evidence" value="ECO:0007669"/>
    <property type="project" value="InterPro"/>
</dbReference>
<dbReference type="AlphaFoldDB" id="A0A8T7LQK8"/>
<keyword evidence="3" id="KW-0337">GPI-anchor biosynthesis</keyword>
<reference evidence="12 14" key="1">
    <citation type="submission" date="2020-06" db="EMBL/GenBank/DDBJ databases">
        <title>Anoxygenic phototrophic Chloroflexota member uses a Type I reaction center.</title>
        <authorList>
            <person name="Tsuji J.M."/>
            <person name="Shaw N.A."/>
            <person name="Nagashima S."/>
            <person name="Venkiteswaran J."/>
            <person name="Schiff S.L."/>
            <person name="Hanada S."/>
            <person name="Tank M."/>
            <person name="Neufeld J.D."/>
        </authorList>
    </citation>
    <scope>NUCLEOTIDE SEQUENCE [LARGE SCALE GENOMIC DNA]</scope>
    <source>
        <strain evidence="12">L227-S17</strain>
    </source>
</reference>
<evidence type="ECO:0000256" key="8">
    <source>
        <dbReference type="ARBA" id="ARBA00022989"/>
    </source>
</evidence>
<dbReference type="RefSeq" id="WP_341468064.1">
    <property type="nucleotide sequence ID" value="NZ_CP128399.1"/>
</dbReference>